<dbReference type="Gene3D" id="3.40.50.1240">
    <property type="entry name" value="Phosphoglycerate mutase-like"/>
    <property type="match status" value="1"/>
</dbReference>
<dbReference type="InterPro" id="IPR013078">
    <property type="entry name" value="His_Pase_superF_clade-1"/>
</dbReference>
<dbReference type="CDD" id="cd03673">
    <property type="entry name" value="NUDIX_Ap6A_hydrolase"/>
    <property type="match status" value="1"/>
</dbReference>
<dbReference type="RefSeq" id="WP_135028826.1">
    <property type="nucleotide sequence ID" value="NZ_BMLA01000006.1"/>
</dbReference>
<sequence>MSTDSPDRTAAWSTQDRAVTGPAAEVLAAGMLPWRQGADGLEVMVIHRPRYDDWSWPKGKLDPGETLPECAVRELAEEVRLDLRPGVPLAVTRYTLPARKGKGEVSKEVWYWAAEVAGQRAVPDGDEVDEVRWMSPDAARGILTNETDAEPLDALLELHRRGRLRTTPLLVLRHAKAKPRSSWSRAEQERPLAATGRRQALAVRDLVGVWAPERLVSSPWRRCVETLAPVVKHTRLPLKTKSAFTETTAREKPKRTRRAMRDLLGRRQPLVVCVHRPVIAALLAEIDGWAARPAGDVLRALPREDPHLRPGGVLVLHQGLDADGAVVAVEVYDPWDD</sequence>
<dbReference type="PROSITE" id="PS51462">
    <property type="entry name" value="NUDIX"/>
    <property type="match status" value="1"/>
</dbReference>
<dbReference type="OrthoDB" id="4287477at2"/>
<protein>
    <submittedName>
        <fullName evidence="1">8-oxo-dGTP diphosphatase</fullName>
        <ecNumber evidence="1">3.6.1.55</ecNumber>
    </submittedName>
</protein>
<dbReference type="Proteomes" id="UP000560081">
    <property type="component" value="Unassembled WGS sequence"/>
</dbReference>
<dbReference type="PROSITE" id="PS00893">
    <property type="entry name" value="NUDIX_BOX"/>
    <property type="match status" value="1"/>
</dbReference>
<evidence type="ECO:0000313" key="2">
    <source>
        <dbReference type="Proteomes" id="UP000560081"/>
    </source>
</evidence>
<comment type="caution">
    <text evidence="1">The sequence shown here is derived from an EMBL/GenBank/DDBJ whole genome shotgun (WGS) entry which is preliminary data.</text>
</comment>
<dbReference type="CDD" id="cd07067">
    <property type="entry name" value="HP_PGM_like"/>
    <property type="match status" value="1"/>
</dbReference>
<dbReference type="GO" id="GO:0035539">
    <property type="term" value="F:8-oxo-7,8-dihydrodeoxyguanosine triphosphate pyrophosphatase activity"/>
    <property type="evidence" value="ECO:0007669"/>
    <property type="project" value="UniProtKB-EC"/>
</dbReference>
<accession>A0A4Y8X3N2</accession>
<dbReference type="EC" id="3.6.1.55" evidence="1"/>
<dbReference type="Gene3D" id="3.90.79.10">
    <property type="entry name" value="Nucleoside Triphosphate Pyrophosphohydrolase"/>
    <property type="match status" value="1"/>
</dbReference>
<dbReference type="GO" id="GO:0006754">
    <property type="term" value="P:ATP biosynthetic process"/>
    <property type="evidence" value="ECO:0007669"/>
    <property type="project" value="TreeGrafter"/>
</dbReference>
<evidence type="ECO:0000313" key="1">
    <source>
        <dbReference type="EMBL" id="MBB4882121.1"/>
    </source>
</evidence>
<dbReference type="Pfam" id="PF00300">
    <property type="entry name" value="His_Phos_1"/>
    <property type="match status" value="1"/>
</dbReference>
<dbReference type="GO" id="GO:0004081">
    <property type="term" value="F:bis(5'-nucleosyl)-tetraphosphatase (asymmetrical) activity"/>
    <property type="evidence" value="ECO:0007669"/>
    <property type="project" value="TreeGrafter"/>
</dbReference>
<keyword evidence="1" id="KW-0378">Hydrolase</keyword>
<dbReference type="InterPro" id="IPR000086">
    <property type="entry name" value="NUDIX_hydrolase_dom"/>
</dbReference>
<dbReference type="EMBL" id="JACHMC010000001">
    <property type="protein sequence ID" value="MBB4882121.1"/>
    <property type="molecule type" value="Genomic_DNA"/>
</dbReference>
<dbReference type="GO" id="GO:0006167">
    <property type="term" value="P:AMP biosynthetic process"/>
    <property type="evidence" value="ECO:0007669"/>
    <property type="project" value="TreeGrafter"/>
</dbReference>
<dbReference type="SUPFAM" id="SSF53254">
    <property type="entry name" value="Phosphoglycerate mutase-like"/>
    <property type="match status" value="1"/>
</dbReference>
<dbReference type="InterPro" id="IPR020084">
    <property type="entry name" value="NUDIX_hydrolase_CS"/>
</dbReference>
<dbReference type="InterPro" id="IPR015797">
    <property type="entry name" value="NUDIX_hydrolase-like_dom_sf"/>
</dbReference>
<reference evidence="1 2" key="1">
    <citation type="submission" date="2020-08" db="EMBL/GenBank/DDBJ databases">
        <title>Sequencing the genomes of 1000 actinobacteria strains.</title>
        <authorList>
            <person name="Klenk H.-P."/>
        </authorList>
    </citation>
    <scope>NUCLEOTIDE SEQUENCE [LARGE SCALE GENOMIC DNA]</scope>
    <source>
        <strain evidence="1 2">DSM 19079</strain>
    </source>
</reference>
<organism evidence="1 2">
    <name type="scientific">Micrococcus flavus</name>
    <dbReference type="NCBI Taxonomy" id="384602"/>
    <lineage>
        <taxon>Bacteria</taxon>
        <taxon>Bacillati</taxon>
        <taxon>Actinomycetota</taxon>
        <taxon>Actinomycetes</taxon>
        <taxon>Micrococcales</taxon>
        <taxon>Micrococcaceae</taxon>
        <taxon>Micrococcus</taxon>
    </lineage>
</organism>
<dbReference type="PANTHER" id="PTHR21340:SF0">
    <property type="entry name" value="BIS(5'-NUCLEOSYL)-TETRAPHOSPHATASE [ASYMMETRICAL]"/>
    <property type="match status" value="1"/>
</dbReference>
<dbReference type="Pfam" id="PF00293">
    <property type="entry name" value="NUDIX"/>
    <property type="match status" value="1"/>
</dbReference>
<gene>
    <name evidence="1" type="ORF">BJ976_000472</name>
</gene>
<dbReference type="AlphaFoldDB" id="A0A4Y8X3N2"/>
<dbReference type="SUPFAM" id="SSF55811">
    <property type="entry name" value="Nudix"/>
    <property type="match status" value="1"/>
</dbReference>
<dbReference type="SMART" id="SM00855">
    <property type="entry name" value="PGAM"/>
    <property type="match status" value="1"/>
</dbReference>
<dbReference type="InterPro" id="IPR029033">
    <property type="entry name" value="His_PPase_superfam"/>
</dbReference>
<dbReference type="InterPro" id="IPR051325">
    <property type="entry name" value="Nudix_hydrolase_domain"/>
</dbReference>
<name>A0A4Y8X3N2_9MICC</name>
<proteinExistence type="predicted"/>
<keyword evidence="2" id="KW-1185">Reference proteome</keyword>
<dbReference type="PANTHER" id="PTHR21340">
    <property type="entry name" value="DIADENOSINE 5,5-P1,P4-TETRAPHOSPHATE PYROPHOSPHOHYDROLASE MUTT"/>
    <property type="match status" value="1"/>
</dbReference>